<reference evidence="1 2" key="1">
    <citation type="journal article" date="2014" name="Genome Announc.">
        <title>Genome Sequence of Gammaproteobacterial Pseudohaliea rubra Type Strain DSM 19751, Isolated from Coastal Seawater of the Mediterranean Sea.</title>
        <authorList>
            <person name="Spring S."/>
            <person name="Fiebig A."/>
            <person name="Riedel T."/>
            <person name="Goker M."/>
            <person name="Klenk H.P."/>
        </authorList>
    </citation>
    <scope>NUCLEOTIDE SEQUENCE [LARGE SCALE GENOMIC DNA]</scope>
    <source>
        <strain evidence="1 2">DSM 19751</strain>
    </source>
</reference>
<dbReference type="Proteomes" id="UP000029640">
    <property type="component" value="Unassembled WGS sequence"/>
</dbReference>
<protein>
    <submittedName>
        <fullName evidence="1">Type IV fimbrial biogenesis protein PilX</fullName>
    </submittedName>
</protein>
<dbReference type="AlphaFoldDB" id="A0A095VRT1"/>
<dbReference type="EMBL" id="AUVB01000037">
    <property type="protein sequence ID" value="KGE04137.1"/>
    <property type="molecule type" value="Genomic_DNA"/>
</dbReference>
<comment type="caution">
    <text evidence="1">The sequence shown here is derived from an EMBL/GenBank/DDBJ whole genome shotgun (WGS) entry which is preliminary data.</text>
</comment>
<accession>A0A095VRT1</accession>
<evidence type="ECO:0000313" key="1">
    <source>
        <dbReference type="EMBL" id="KGE04137.1"/>
    </source>
</evidence>
<dbReference type="eggNOG" id="COG4726">
    <property type="taxonomic scope" value="Bacteria"/>
</dbReference>
<evidence type="ECO:0000313" key="2">
    <source>
        <dbReference type="Proteomes" id="UP000029640"/>
    </source>
</evidence>
<name>A0A095VRT1_9GAMM</name>
<organism evidence="1 2">
    <name type="scientific">Pseudohaliea rubra DSM 19751</name>
    <dbReference type="NCBI Taxonomy" id="1265313"/>
    <lineage>
        <taxon>Bacteria</taxon>
        <taxon>Pseudomonadati</taxon>
        <taxon>Pseudomonadota</taxon>
        <taxon>Gammaproteobacteria</taxon>
        <taxon>Cellvibrionales</taxon>
        <taxon>Halieaceae</taxon>
        <taxon>Pseudohaliea</taxon>
    </lineage>
</organism>
<proteinExistence type="predicted"/>
<keyword evidence="2" id="KW-1185">Reference proteome</keyword>
<dbReference type="RefSeq" id="WP_035517927.1">
    <property type="nucleotide sequence ID" value="NZ_KN234793.1"/>
</dbReference>
<dbReference type="STRING" id="1265313.HRUBRA_01269"/>
<dbReference type="HOGENOM" id="CLU_126486_0_0_6"/>
<sequence length="183" mass="19735">MSGLTTASRRRQRGLVLAVSLIMLLVLTLIAVTAANIAQTNLKVVQNVESREMALFAAKAALEEAISSNRFTASPDNIFLQSCKQPNEKCYDIDGDGTDDIEVFVDPPDCIIVMPIRNAELDVFNTPGDAQCFLPPGEFSMCARSVWELRATAIDSVTGARVSVRQGVSILTTLNNIASVCPT</sequence>
<dbReference type="OrthoDB" id="5739160at2"/>
<gene>
    <name evidence="1" type="ORF">HRUBRA_01269</name>
</gene>